<dbReference type="GO" id="GO:0022857">
    <property type="term" value="F:transmembrane transporter activity"/>
    <property type="evidence" value="ECO:0007669"/>
    <property type="project" value="InterPro"/>
</dbReference>
<dbReference type="AlphaFoldDB" id="A0A022QU73"/>
<comment type="subcellular location">
    <subcellularLocation>
        <location evidence="1 6">Membrane</location>
        <topology evidence="1 6">Multi-pass membrane protein</topology>
    </subcellularLocation>
</comment>
<feature type="transmembrane region" description="Helical" evidence="6">
    <location>
        <begin position="306"/>
        <end position="324"/>
    </location>
</feature>
<dbReference type="GO" id="GO:0005886">
    <property type="term" value="C:plasma membrane"/>
    <property type="evidence" value="ECO:0000318"/>
    <property type="project" value="GO_Central"/>
</dbReference>
<feature type="transmembrane region" description="Helical" evidence="6">
    <location>
        <begin position="136"/>
        <end position="154"/>
    </location>
</feature>
<dbReference type="Proteomes" id="UP000030748">
    <property type="component" value="Unassembled WGS sequence"/>
</dbReference>
<proteinExistence type="inferred from homology"/>
<feature type="transmembrane region" description="Helical" evidence="6">
    <location>
        <begin position="73"/>
        <end position="92"/>
    </location>
</feature>
<dbReference type="SUPFAM" id="SSF103481">
    <property type="entry name" value="Multidrug resistance efflux transporter EmrE"/>
    <property type="match status" value="2"/>
</dbReference>
<dbReference type="EMBL" id="KI631018">
    <property type="protein sequence ID" value="EYU31139.1"/>
    <property type="molecule type" value="Genomic_DNA"/>
</dbReference>
<evidence type="ECO:0000256" key="3">
    <source>
        <dbReference type="ARBA" id="ARBA00022692"/>
    </source>
</evidence>
<reference evidence="8 9" key="1">
    <citation type="journal article" date="2013" name="Proc. Natl. Acad. Sci. U.S.A.">
        <title>Fine-scale variation in meiotic recombination in Mimulus inferred from population shotgun sequencing.</title>
        <authorList>
            <person name="Hellsten U."/>
            <person name="Wright K.M."/>
            <person name="Jenkins J."/>
            <person name="Shu S."/>
            <person name="Yuan Y."/>
            <person name="Wessler S.R."/>
            <person name="Schmutz J."/>
            <person name="Willis J.H."/>
            <person name="Rokhsar D.S."/>
        </authorList>
    </citation>
    <scope>NUCLEOTIDE SEQUENCE [LARGE SCALE GENOMIC DNA]</scope>
    <source>
        <strain evidence="9">cv. DUN x IM62</strain>
    </source>
</reference>
<dbReference type="Pfam" id="PF00892">
    <property type="entry name" value="EamA"/>
    <property type="match status" value="2"/>
</dbReference>
<protein>
    <recommendedName>
        <fullName evidence="6">WAT1-related protein</fullName>
    </recommendedName>
</protein>
<keyword evidence="3 6" id="KW-0812">Transmembrane</keyword>
<organism evidence="8 9">
    <name type="scientific">Erythranthe guttata</name>
    <name type="common">Yellow monkey flower</name>
    <name type="synonym">Mimulus guttatus</name>
    <dbReference type="NCBI Taxonomy" id="4155"/>
    <lineage>
        <taxon>Eukaryota</taxon>
        <taxon>Viridiplantae</taxon>
        <taxon>Streptophyta</taxon>
        <taxon>Embryophyta</taxon>
        <taxon>Tracheophyta</taxon>
        <taxon>Spermatophyta</taxon>
        <taxon>Magnoliopsida</taxon>
        <taxon>eudicotyledons</taxon>
        <taxon>Gunneridae</taxon>
        <taxon>Pentapetalae</taxon>
        <taxon>asterids</taxon>
        <taxon>lamiids</taxon>
        <taxon>Lamiales</taxon>
        <taxon>Phrymaceae</taxon>
        <taxon>Erythranthe</taxon>
    </lineage>
</organism>
<name>A0A022QU73_ERYGU</name>
<feature type="transmembrane region" description="Helical" evidence="6">
    <location>
        <begin position="104"/>
        <end position="124"/>
    </location>
</feature>
<evidence type="ECO:0000256" key="5">
    <source>
        <dbReference type="ARBA" id="ARBA00023136"/>
    </source>
</evidence>
<evidence type="ECO:0000256" key="2">
    <source>
        <dbReference type="ARBA" id="ARBA00007635"/>
    </source>
</evidence>
<evidence type="ECO:0000256" key="4">
    <source>
        <dbReference type="ARBA" id="ARBA00022989"/>
    </source>
</evidence>
<evidence type="ECO:0000256" key="6">
    <source>
        <dbReference type="RuleBase" id="RU363077"/>
    </source>
</evidence>
<dbReference type="PANTHER" id="PTHR31218">
    <property type="entry name" value="WAT1-RELATED PROTEIN"/>
    <property type="match status" value="1"/>
</dbReference>
<evidence type="ECO:0000313" key="9">
    <source>
        <dbReference type="Proteomes" id="UP000030748"/>
    </source>
</evidence>
<dbReference type="InterPro" id="IPR037185">
    <property type="entry name" value="EmrE-like"/>
</dbReference>
<feature type="transmembrane region" description="Helical" evidence="6">
    <location>
        <begin position="279"/>
        <end position="300"/>
    </location>
</feature>
<dbReference type="InterPro" id="IPR030184">
    <property type="entry name" value="WAT1-related"/>
</dbReference>
<feature type="domain" description="EamA" evidence="7">
    <location>
        <begin position="10"/>
        <end position="152"/>
    </location>
</feature>
<feature type="transmembrane region" description="Helical" evidence="6">
    <location>
        <begin position="12"/>
        <end position="29"/>
    </location>
</feature>
<evidence type="ECO:0000259" key="7">
    <source>
        <dbReference type="Pfam" id="PF00892"/>
    </source>
</evidence>
<feature type="domain" description="EamA" evidence="7">
    <location>
        <begin position="186"/>
        <end position="323"/>
    </location>
</feature>
<comment type="similarity">
    <text evidence="2 6">Belongs to the drug/metabolite transporter (DMT) superfamily. Plant drug/metabolite exporter (P-DME) (TC 2.A.7.4) family.</text>
</comment>
<feature type="transmembrane region" description="Helical" evidence="6">
    <location>
        <begin position="211"/>
        <end position="232"/>
    </location>
</feature>
<keyword evidence="5 6" id="KW-0472">Membrane</keyword>
<keyword evidence="9" id="KW-1185">Reference proteome</keyword>
<dbReference type="PhylomeDB" id="A0A022QU73"/>
<dbReference type="InterPro" id="IPR000620">
    <property type="entry name" value="EamA_dom"/>
</dbReference>
<dbReference type="eggNOG" id="ENOG502SJDH">
    <property type="taxonomic scope" value="Eukaryota"/>
</dbReference>
<evidence type="ECO:0000256" key="1">
    <source>
        <dbReference type="ARBA" id="ARBA00004141"/>
    </source>
</evidence>
<accession>A0A022QU73</accession>
<feature type="transmembrane region" description="Helical" evidence="6">
    <location>
        <begin position="184"/>
        <end position="204"/>
    </location>
</feature>
<sequence>MDCVAVDELKPILLMLLCQLASGGVNIFYKFAVADGMKIRILVVYRLIFATVFIAPIALVFERKSRPKFTWTIAFQAITCALLGQALASNLYAESLVLTSATYAAAMANLIPALTLLMSVVFRLEKFDIRRSTGKSKVLGTGLGIAGAMILTLYKGIKIDFLSTNVNLLSHYESTTRVTVHHNLVSGTALALCSCISYAAWLILQAKLIENYPVFSSTALTCFNGAVIAGVYCLCRERDFTDWKLGWNIRLLSAAFTGIVGSGIVIAITAWGTWVRGPLYVSSFSPLALIFVALLGSLVLDEKLHLGSVIGSVIIVLGLYLVLWGKSKEMKDSSLEITAISDGNQRGDEKPLSPVQQV</sequence>
<evidence type="ECO:0000313" key="8">
    <source>
        <dbReference type="EMBL" id="EYU31139.1"/>
    </source>
</evidence>
<feature type="transmembrane region" description="Helical" evidence="6">
    <location>
        <begin position="252"/>
        <end position="272"/>
    </location>
</feature>
<keyword evidence="4 6" id="KW-1133">Transmembrane helix</keyword>
<gene>
    <name evidence="8" type="ORF">MIMGU_mgv1a008921mg</name>
</gene>
<feature type="transmembrane region" description="Helical" evidence="6">
    <location>
        <begin position="41"/>
        <end position="61"/>
    </location>
</feature>